<protein>
    <submittedName>
        <fullName evidence="4">Cold-inducible RNA-binding protein</fullName>
    </submittedName>
</protein>
<evidence type="ECO:0000259" key="3">
    <source>
        <dbReference type="PROSITE" id="PS50102"/>
    </source>
</evidence>
<dbReference type="EMBL" id="CP039349">
    <property type="protein sequence ID" value="QCD94413.1"/>
    <property type="molecule type" value="Genomic_DNA"/>
</dbReference>
<name>A0A4D6M0X0_VIGUN</name>
<evidence type="ECO:0000313" key="4">
    <source>
        <dbReference type="EMBL" id="QCD94413.1"/>
    </source>
</evidence>
<dbReference type="InterPro" id="IPR035979">
    <property type="entry name" value="RBD_domain_sf"/>
</dbReference>
<keyword evidence="5" id="KW-1185">Reference proteome</keyword>
<proteinExistence type="predicted"/>
<dbReference type="Pfam" id="PF00076">
    <property type="entry name" value="RRM_1"/>
    <property type="match status" value="1"/>
</dbReference>
<dbReference type="InterPro" id="IPR000504">
    <property type="entry name" value="RRM_dom"/>
</dbReference>
<dbReference type="PANTHER" id="PTHR48024:SF9">
    <property type="entry name" value="UBP1-ASSOCIATED PROTEINS 1A-RELATED"/>
    <property type="match status" value="1"/>
</dbReference>
<dbReference type="SMART" id="SM00360">
    <property type="entry name" value="RRM"/>
    <property type="match status" value="1"/>
</dbReference>
<dbReference type="GO" id="GO:0003723">
    <property type="term" value="F:RNA binding"/>
    <property type="evidence" value="ECO:0007669"/>
    <property type="project" value="UniProtKB-UniRule"/>
</dbReference>
<dbReference type="InterPro" id="IPR012677">
    <property type="entry name" value="Nucleotide-bd_a/b_plait_sf"/>
</dbReference>
<evidence type="ECO:0000256" key="2">
    <source>
        <dbReference type="PROSITE-ProRule" id="PRU00176"/>
    </source>
</evidence>
<dbReference type="Proteomes" id="UP000501690">
    <property type="component" value="Linkage Group LG5"/>
</dbReference>
<gene>
    <name evidence="4" type="ORF">DEO72_LG5g2496</name>
</gene>
<dbReference type="InterPro" id="IPR050886">
    <property type="entry name" value="RNA-binding_reg"/>
</dbReference>
<organism evidence="4 5">
    <name type="scientific">Vigna unguiculata</name>
    <name type="common">Cowpea</name>
    <dbReference type="NCBI Taxonomy" id="3917"/>
    <lineage>
        <taxon>Eukaryota</taxon>
        <taxon>Viridiplantae</taxon>
        <taxon>Streptophyta</taxon>
        <taxon>Embryophyta</taxon>
        <taxon>Tracheophyta</taxon>
        <taxon>Spermatophyta</taxon>
        <taxon>Magnoliopsida</taxon>
        <taxon>eudicotyledons</taxon>
        <taxon>Gunneridae</taxon>
        <taxon>Pentapetalae</taxon>
        <taxon>rosids</taxon>
        <taxon>fabids</taxon>
        <taxon>Fabales</taxon>
        <taxon>Fabaceae</taxon>
        <taxon>Papilionoideae</taxon>
        <taxon>50 kb inversion clade</taxon>
        <taxon>NPAAA clade</taxon>
        <taxon>indigoferoid/millettioid clade</taxon>
        <taxon>Phaseoleae</taxon>
        <taxon>Vigna</taxon>
    </lineage>
</organism>
<feature type="domain" description="RRM" evidence="3">
    <location>
        <begin position="37"/>
        <end position="113"/>
    </location>
</feature>
<dbReference type="PANTHER" id="PTHR48024">
    <property type="entry name" value="GEO13361P1-RELATED"/>
    <property type="match status" value="1"/>
</dbReference>
<keyword evidence="1 2" id="KW-0694">RNA-binding</keyword>
<evidence type="ECO:0000313" key="5">
    <source>
        <dbReference type="Proteomes" id="UP000501690"/>
    </source>
</evidence>
<sequence>MEEFHGEILSVDEVGIPSFPEFVESVRQLPDVDPAHRKIFIHDLSWDATAETLTSMFGKYGEIEDCKVVADKVSGKSKGYAFILFKHRDDARKALKNSQKDLGLFLDLGLASAGPVPTPHPNTNPVFEYTQRKIFMWDLGLFLGLHSIIRLNSRGVFGMVVTFQVYGFGSTIPEELDKASEKKLSL</sequence>
<dbReference type="GO" id="GO:0005634">
    <property type="term" value="C:nucleus"/>
    <property type="evidence" value="ECO:0007669"/>
    <property type="project" value="TreeGrafter"/>
</dbReference>
<reference evidence="4 5" key="1">
    <citation type="submission" date="2019-04" db="EMBL/GenBank/DDBJ databases">
        <title>An improved genome assembly and genetic linkage map for asparagus bean, Vigna unguiculata ssp. sesquipedialis.</title>
        <authorList>
            <person name="Xia Q."/>
            <person name="Zhang R."/>
            <person name="Dong Y."/>
        </authorList>
    </citation>
    <scope>NUCLEOTIDE SEQUENCE [LARGE SCALE GENOMIC DNA]</scope>
    <source>
        <tissue evidence="4">Leaf</tissue>
    </source>
</reference>
<dbReference type="AlphaFoldDB" id="A0A4D6M0X0"/>
<dbReference type="Gene3D" id="3.30.70.330">
    <property type="match status" value="1"/>
</dbReference>
<accession>A0A4D6M0X0</accession>
<dbReference type="SUPFAM" id="SSF54928">
    <property type="entry name" value="RNA-binding domain, RBD"/>
    <property type="match status" value="1"/>
</dbReference>
<dbReference type="PROSITE" id="PS50102">
    <property type="entry name" value="RRM"/>
    <property type="match status" value="1"/>
</dbReference>
<evidence type="ECO:0000256" key="1">
    <source>
        <dbReference type="ARBA" id="ARBA00022884"/>
    </source>
</evidence>